<dbReference type="Pfam" id="PF00501">
    <property type="entry name" value="AMP-binding"/>
    <property type="match status" value="1"/>
</dbReference>
<dbReference type="InterPro" id="IPR023213">
    <property type="entry name" value="CAT-like_dom_sf"/>
</dbReference>
<evidence type="ECO:0000256" key="2">
    <source>
        <dbReference type="ARBA" id="ARBA00022553"/>
    </source>
</evidence>
<feature type="domain" description="Ketosynthase family 3 (KS3)" evidence="5">
    <location>
        <begin position="1"/>
        <end position="423"/>
    </location>
</feature>
<dbReference type="SUPFAM" id="SSF56801">
    <property type="entry name" value="Acetyl-CoA synthetase-like"/>
    <property type="match status" value="1"/>
</dbReference>
<dbReference type="PANTHER" id="PTHR43775:SF37">
    <property type="entry name" value="SI:DKEY-61P9.11"/>
    <property type="match status" value="1"/>
</dbReference>
<dbReference type="InterPro" id="IPR014030">
    <property type="entry name" value="Ketoacyl_synth_N"/>
</dbReference>
<evidence type="ECO:0000256" key="1">
    <source>
        <dbReference type="ARBA" id="ARBA00022450"/>
    </source>
</evidence>
<keyword evidence="1" id="KW-0596">Phosphopantetheine</keyword>
<reference evidence="6" key="1">
    <citation type="submission" date="2013-07" db="EMBL/GenBank/DDBJ databases">
        <title>Sub-species coevolution in mutualistic symbiosis.</title>
        <authorList>
            <person name="Murfin K."/>
            <person name="Klassen J."/>
            <person name="Lee M."/>
            <person name="Forst S."/>
            <person name="Stock P."/>
            <person name="Goodrich-Blair H."/>
        </authorList>
    </citation>
    <scope>NUCLEOTIDE SEQUENCE [LARGE SCALE GENOMIC DNA]</scope>
    <source>
        <strain evidence="6">Oregonense</strain>
    </source>
</reference>
<dbReference type="GO" id="GO:0006633">
    <property type="term" value="P:fatty acid biosynthetic process"/>
    <property type="evidence" value="ECO:0007669"/>
    <property type="project" value="TreeGrafter"/>
</dbReference>
<dbReference type="Gene3D" id="3.30.559.10">
    <property type="entry name" value="Chloramphenicol acetyltransferase-like domain"/>
    <property type="match status" value="1"/>
</dbReference>
<dbReference type="InterPro" id="IPR042099">
    <property type="entry name" value="ANL_N_sf"/>
</dbReference>
<dbReference type="EMBL" id="CBSX010000029">
    <property type="protein sequence ID" value="CDH04317.1"/>
    <property type="molecule type" value="Genomic_DNA"/>
</dbReference>
<gene>
    <name evidence="6" type="ORF">XBO1_1240018</name>
</gene>
<keyword evidence="3" id="KW-0808">Transferase</keyword>
<dbReference type="PANTHER" id="PTHR43775">
    <property type="entry name" value="FATTY ACID SYNTHASE"/>
    <property type="match status" value="1"/>
</dbReference>
<dbReference type="HOGENOM" id="CLU_429558_0_0_6"/>
<dbReference type="Gene3D" id="3.40.47.10">
    <property type="match status" value="1"/>
</dbReference>
<proteinExistence type="predicted"/>
<sequence length="637" mass="70063">MNRFACWFSATGFHPQSFTPAYGMAESTLVISYKPIGTDYVSRRFNAEELAKGRAIPSPDGRELISSGQVAHQWQLQIVDPETYRPLPEGQIGEIWVNGASKAGGYWQNQALTEVTFKNTLAGDHSGSHYLRTGDLAFLHQGELFICGRLKDVIIVGGQNYMPNDIETVIERFCHGVKTGGICVCQDFDNGELIIMAEVYRHLNHYELDSIAKSIVAEVAMLSSHGRCATFSREADGYVRGEGAVLCLLKPYQQALADGDPVLAVIEGSVIAQDGESSSLTAPNPKAQAAMMARLLTDAALTPEDISLLETHGTGTALGDPIEISAINAVYGQRKTPLRLGASKSQTGHLEAAAGLCAVVRAVAQIQQQKAFGHPTFTQCNPLIADYFNHYHFERETVSCEINRVAVNAFSFTGTMAGVVLRKPEVRSENLTDGIPSVFLPSLSPFNRQSYWPEALLIGDSDKAENQPPLPEYSHLNFDFVRSWVADTLSLDISTLSDDEDLLNLGLDSLQMLDLVDECKKLNVSLTLAKLFEKTTLSAWRQYWQNVNVTYKLQKEPAVSSGQWNGEPFALTSVQQAYWQGRQQGQVLGDVACQVYLELDCVSLSDSVINQAVNKLFQWHDLLRMRINPQGSDDGVT</sequence>
<dbReference type="AlphaFoldDB" id="A0A077NQE7"/>
<comment type="caution">
    <text evidence="6">The sequence shown here is derived from an EMBL/GenBank/DDBJ whole genome shotgun (WGS) entry which is preliminary data.</text>
</comment>
<dbReference type="InterPro" id="IPR009081">
    <property type="entry name" value="PP-bd_ACP"/>
</dbReference>
<dbReference type="Pfam" id="PF00550">
    <property type="entry name" value="PP-binding"/>
    <property type="match status" value="1"/>
</dbReference>
<dbReference type="Gene3D" id="1.10.1200.10">
    <property type="entry name" value="ACP-like"/>
    <property type="match status" value="1"/>
</dbReference>
<dbReference type="InterPro" id="IPR016039">
    <property type="entry name" value="Thiolase-like"/>
</dbReference>
<dbReference type="PROSITE" id="PS52004">
    <property type="entry name" value="KS3_2"/>
    <property type="match status" value="1"/>
</dbReference>
<dbReference type="Pfam" id="PF02801">
    <property type="entry name" value="Ketoacyl-synt_C"/>
    <property type="match status" value="1"/>
</dbReference>
<dbReference type="GO" id="GO:0004312">
    <property type="term" value="F:fatty acid synthase activity"/>
    <property type="evidence" value="ECO:0007669"/>
    <property type="project" value="TreeGrafter"/>
</dbReference>
<dbReference type="InterPro" id="IPR020841">
    <property type="entry name" value="PKS_Beta-ketoAc_synthase_dom"/>
</dbReference>
<dbReference type="InterPro" id="IPR014031">
    <property type="entry name" value="Ketoacyl_synth_C"/>
</dbReference>
<dbReference type="Proteomes" id="UP000028483">
    <property type="component" value="Unassembled WGS sequence"/>
</dbReference>
<dbReference type="PROSITE" id="PS50075">
    <property type="entry name" value="CARRIER"/>
    <property type="match status" value="1"/>
</dbReference>
<dbReference type="InterPro" id="IPR000873">
    <property type="entry name" value="AMP-dep_synth/lig_dom"/>
</dbReference>
<protein>
    <submittedName>
        <fullName evidence="6">Uncharacterized protein</fullName>
    </submittedName>
</protein>
<dbReference type="InterPro" id="IPR050091">
    <property type="entry name" value="PKS_NRPS_Biosynth_Enz"/>
</dbReference>
<keyword evidence="2" id="KW-0597">Phosphoprotein</keyword>
<name>A0A077NQE7_XENBV</name>
<dbReference type="SUPFAM" id="SSF47336">
    <property type="entry name" value="ACP-like"/>
    <property type="match status" value="1"/>
</dbReference>
<dbReference type="Pfam" id="PF00109">
    <property type="entry name" value="ketoacyl-synt"/>
    <property type="match status" value="1"/>
</dbReference>
<dbReference type="SUPFAM" id="SSF53901">
    <property type="entry name" value="Thiolase-like"/>
    <property type="match status" value="1"/>
</dbReference>
<dbReference type="InterPro" id="IPR036736">
    <property type="entry name" value="ACP-like_sf"/>
</dbReference>
<dbReference type="Gene3D" id="3.40.50.12780">
    <property type="entry name" value="N-terminal domain of ligase-like"/>
    <property type="match status" value="1"/>
</dbReference>
<evidence type="ECO:0000259" key="5">
    <source>
        <dbReference type="PROSITE" id="PS52004"/>
    </source>
</evidence>
<dbReference type="CDD" id="cd00833">
    <property type="entry name" value="PKS"/>
    <property type="match status" value="1"/>
</dbReference>
<organism evidence="6">
    <name type="scientific">Xenorhabdus bovienii str. oregonense</name>
    <dbReference type="NCBI Taxonomy" id="1398202"/>
    <lineage>
        <taxon>Bacteria</taxon>
        <taxon>Pseudomonadati</taxon>
        <taxon>Pseudomonadota</taxon>
        <taxon>Gammaproteobacteria</taxon>
        <taxon>Enterobacterales</taxon>
        <taxon>Morganellaceae</taxon>
        <taxon>Xenorhabdus</taxon>
    </lineage>
</organism>
<evidence type="ECO:0000259" key="4">
    <source>
        <dbReference type="PROSITE" id="PS50075"/>
    </source>
</evidence>
<feature type="domain" description="Carrier" evidence="4">
    <location>
        <begin position="475"/>
        <end position="548"/>
    </location>
</feature>
<dbReference type="SMART" id="SM00825">
    <property type="entry name" value="PKS_KS"/>
    <property type="match status" value="1"/>
</dbReference>
<evidence type="ECO:0000313" key="6">
    <source>
        <dbReference type="EMBL" id="CDH04317.1"/>
    </source>
</evidence>
<accession>A0A077NQE7</accession>
<evidence type="ECO:0000256" key="3">
    <source>
        <dbReference type="ARBA" id="ARBA00022679"/>
    </source>
</evidence>